<feature type="compositionally biased region" description="Pro residues" evidence="1">
    <location>
        <begin position="59"/>
        <end position="68"/>
    </location>
</feature>
<dbReference type="Proteomes" id="UP000053096">
    <property type="component" value="Unassembled WGS sequence"/>
</dbReference>
<evidence type="ECO:0000313" key="5">
    <source>
        <dbReference type="Proteomes" id="UP000092950"/>
    </source>
</evidence>
<protein>
    <submittedName>
        <fullName evidence="3">Uncharacterized protein</fullName>
    </submittedName>
</protein>
<reference evidence="2 5" key="2">
    <citation type="submission" date="2016-07" db="EMBL/GenBank/DDBJ databases">
        <title>Complete genome sequences of Bordetella pseudohinzii.</title>
        <authorList>
            <person name="Spilker T."/>
            <person name="Darrah R."/>
            <person name="LiPuma J.J."/>
        </authorList>
    </citation>
    <scope>NUCLEOTIDE SEQUENCE [LARGE SCALE GENOMIC DNA]</scope>
    <source>
        <strain evidence="2 5">HI4681</strain>
    </source>
</reference>
<dbReference type="Proteomes" id="UP000092950">
    <property type="component" value="Chromosome"/>
</dbReference>
<dbReference type="KEGG" id="bpdz:BBN53_08355"/>
<reference evidence="3 4" key="1">
    <citation type="submission" date="2015-09" db="EMBL/GenBank/DDBJ databases">
        <authorList>
            <person name="Jackson K.R."/>
            <person name="Lunt B.L."/>
            <person name="Fisher J.N.B."/>
            <person name="Gardner A.V."/>
            <person name="Bailey M.E."/>
            <person name="Deus L.M."/>
            <person name="Earl A.S."/>
            <person name="Gibby P.D."/>
            <person name="Hartmann K.A."/>
            <person name="Liu J.E."/>
            <person name="Manci A.M."/>
            <person name="Nielsen D.A."/>
            <person name="Solomon M.B."/>
            <person name="Breakwell D.P."/>
            <person name="Burnett S.H."/>
            <person name="Grose J.H."/>
        </authorList>
    </citation>
    <scope>NUCLEOTIDE SEQUENCE [LARGE SCALE GENOMIC DNA]</scope>
    <source>
        <strain evidence="3 4">2789STDY5608636</strain>
    </source>
</reference>
<dbReference type="EMBL" id="CYTV01000001">
    <property type="protein sequence ID" value="CUI46515.1"/>
    <property type="molecule type" value="Genomic_DNA"/>
</dbReference>
<feature type="compositionally biased region" description="Low complexity" evidence="1">
    <location>
        <begin position="69"/>
        <end position="83"/>
    </location>
</feature>
<name>A0A0J6C754_9BORD</name>
<dbReference type="RefSeq" id="WP_043208328.1">
    <property type="nucleotide sequence ID" value="NZ_CAJGUP010000096.1"/>
</dbReference>
<accession>A0A0M7D1Y6</accession>
<gene>
    <name evidence="2" type="ORF">BBN53_08355</name>
    <name evidence="3" type="ORF">ERS370011_00741</name>
</gene>
<keyword evidence="5" id="KW-1185">Reference proteome</keyword>
<evidence type="ECO:0000313" key="3">
    <source>
        <dbReference type="EMBL" id="CUI46515.1"/>
    </source>
</evidence>
<evidence type="ECO:0000313" key="4">
    <source>
        <dbReference type="Proteomes" id="UP000053096"/>
    </source>
</evidence>
<evidence type="ECO:0000256" key="1">
    <source>
        <dbReference type="SAM" id="MobiDB-lite"/>
    </source>
</evidence>
<dbReference type="EMBL" id="CP016440">
    <property type="protein sequence ID" value="ANY15905.1"/>
    <property type="molecule type" value="Genomic_DNA"/>
</dbReference>
<feature type="region of interest" description="Disordered" evidence="1">
    <location>
        <begin position="36"/>
        <end position="91"/>
    </location>
</feature>
<proteinExistence type="predicted"/>
<accession>A0A0J6C754</accession>
<organism evidence="3 4">
    <name type="scientific">Bordetella pseudohinzii</name>
    <dbReference type="NCBI Taxonomy" id="1331258"/>
    <lineage>
        <taxon>Bacteria</taxon>
        <taxon>Pseudomonadati</taxon>
        <taxon>Pseudomonadota</taxon>
        <taxon>Betaproteobacteria</taxon>
        <taxon>Burkholderiales</taxon>
        <taxon>Alcaligenaceae</taxon>
        <taxon>Bordetella</taxon>
    </lineage>
</organism>
<sequence length="91" mass="9257">MPLYSVIQPIKVGGKVHKPGGDPIELSDEVAAGLAGYVGPVRDEQTKEPATTSGAGAPPSNPPSPPTTTPKKTAATKSVTPAKKATKRQAK</sequence>
<dbReference type="AlphaFoldDB" id="A0A0J6C754"/>
<evidence type="ECO:0000313" key="2">
    <source>
        <dbReference type="EMBL" id="ANY15905.1"/>
    </source>
</evidence>